<accession>A0AAV4TQ71</accession>
<dbReference type="Proteomes" id="UP001054945">
    <property type="component" value="Unassembled WGS sequence"/>
</dbReference>
<evidence type="ECO:0000313" key="2">
    <source>
        <dbReference type="EMBL" id="GIY47606.1"/>
    </source>
</evidence>
<evidence type="ECO:0000256" key="1">
    <source>
        <dbReference type="SAM" id="MobiDB-lite"/>
    </source>
</evidence>
<keyword evidence="3" id="KW-1185">Reference proteome</keyword>
<protein>
    <submittedName>
        <fullName evidence="2">Uncharacterized protein</fullName>
    </submittedName>
</protein>
<dbReference type="AlphaFoldDB" id="A0AAV4TQ71"/>
<name>A0AAV4TQ71_CAEEX</name>
<gene>
    <name evidence="2" type="ORF">CEXT_121321</name>
</gene>
<sequence length="124" mass="13671">MSTCLSVGPRSLHLHCSSALRANVLGDRGLRHEQRSRIQRASQPYTVLLRPSLHDERGDALQVQNRRADRDSNHSLQLLPHRNRGPGDPGWLTPLPVRARGSHGGECSPTNLGRPQMSTTTSSL</sequence>
<evidence type="ECO:0000313" key="3">
    <source>
        <dbReference type="Proteomes" id="UP001054945"/>
    </source>
</evidence>
<reference evidence="2 3" key="1">
    <citation type="submission" date="2021-06" db="EMBL/GenBank/DDBJ databases">
        <title>Caerostris extrusa draft genome.</title>
        <authorList>
            <person name="Kono N."/>
            <person name="Arakawa K."/>
        </authorList>
    </citation>
    <scope>NUCLEOTIDE SEQUENCE [LARGE SCALE GENOMIC DNA]</scope>
</reference>
<feature type="compositionally biased region" description="Polar residues" evidence="1">
    <location>
        <begin position="108"/>
        <end position="124"/>
    </location>
</feature>
<dbReference type="EMBL" id="BPLR01011600">
    <property type="protein sequence ID" value="GIY47606.1"/>
    <property type="molecule type" value="Genomic_DNA"/>
</dbReference>
<comment type="caution">
    <text evidence="2">The sequence shown here is derived from an EMBL/GenBank/DDBJ whole genome shotgun (WGS) entry which is preliminary data.</text>
</comment>
<proteinExistence type="predicted"/>
<feature type="region of interest" description="Disordered" evidence="1">
    <location>
        <begin position="51"/>
        <end position="124"/>
    </location>
</feature>
<organism evidence="2 3">
    <name type="scientific">Caerostris extrusa</name>
    <name type="common">Bark spider</name>
    <name type="synonym">Caerostris bankana</name>
    <dbReference type="NCBI Taxonomy" id="172846"/>
    <lineage>
        <taxon>Eukaryota</taxon>
        <taxon>Metazoa</taxon>
        <taxon>Ecdysozoa</taxon>
        <taxon>Arthropoda</taxon>
        <taxon>Chelicerata</taxon>
        <taxon>Arachnida</taxon>
        <taxon>Araneae</taxon>
        <taxon>Araneomorphae</taxon>
        <taxon>Entelegynae</taxon>
        <taxon>Araneoidea</taxon>
        <taxon>Araneidae</taxon>
        <taxon>Caerostris</taxon>
    </lineage>
</organism>